<accession>A0ABT3BJP8</accession>
<dbReference type="PROSITE" id="PS00070">
    <property type="entry name" value="ALDEHYDE_DEHYDR_CYS"/>
    <property type="match status" value="1"/>
</dbReference>
<dbReference type="RefSeq" id="WP_263845708.1">
    <property type="nucleotide sequence ID" value="NZ_JALIEB010000015.1"/>
</dbReference>
<dbReference type="PROSITE" id="PS00687">
    <property type="entry name" value="ALDEHYDE_DEHYDR_GLU"/>
    <property type="match status" value="1"/>
</dbReference>
<evidence type="ECO:0000256" key="3">
    <source>
        <dbReference type="RuleBase" id="RU003345"/>
    </source>
</evidence>
<sequence>MTGGQSVPNVNPSDTSDVIDQYRSGGRPEIEAAIEAADAAFHHWARSGPQIRHDVLKFVSDELLERREEIGTLLSREEGKILSDGIAETVRAAQIFGFFAGEALRLTGDIIPSVRDGVSVEITREPIGPVGIIAPWNFPIAIPAWKIAPALCYGNTVVFKPAELVPGCAWALAEILSRSGLPKGVFNLVMGKGSVVGQAMLDAPELKGISFTGSQATGQRVAEASVRRQRKFQLEMGGKNPLVVLDDADLERATDVALDGAFYATGQRCTASSRLIVTEGIHNRFVERLTEKVRSLKVGPALAPTTQMGPVVDETQLETDLTYIEIGRSEGANLRAGGERVRAETEGYFLSPALFTDTEPGMRINREEIFGPVASVLRARDYDHALDLANDTEFGLSAGICTSSLKHATDFRRAAQAGMVMVNLPTAGVDYHVPFGGTKASSYGQREQGVYAREFFTTVKTGYIHPG</sequence>
<dbReference type="InterPro" id="IPR015590">
    <property type="entry name" value="Aldehyde_DH_dom"/>
</dbReference>
<evidence type="ECO:0000256" key="1">
    <source>
        <dbReference type="ARBA" id="ARBA00023002"/>
    </source>
</evidence>
<organism evidence="6 7">
    <name type="scientific">Roseobacter sinensis</name>
    <dbReference type="NCBI Taxonomy" id="2931391"/>
    <lineage>
        <taxon>Bacteria</taxon>
        <taxon>Pseudomonadati</taxon>
        <taxon>Pseudomonadota</taxon>
        <taxon>Alphaproteobacteria</taxon>
        <taxon>Rhodobacterales</taxon>
        <taxon>Roseobacteraceae</taxon>
        <taxon>Roseobacter</taxon>
    </lineage>
</organism>
<keyword evidence="7" id="KW-1185">Reference proteome</keyword>
<dbReference type="InterPro" id="IPR029510">
    <property type="entry name" value="Ald_DH_CS_GLU"/>
</dbReference>
<feature type="compositionally biased region" description="Polar residues" evidence="4">
    <location>
        <begin position="1"/>
        <end position="18"/>
    </location>
</feature>
<dbReference type="SUPFAM" id="SSF53720">
    <property type="entry name" value="ALDH-like"/>
    <property type="match status" value="1"/>
</dbReference>
<dbReference type="Pfam" id="PF00171">
    <property type="entry name" value="Aldedh"/>
    <property type="match status" value="1"/>
</dbReference>
<evidence type="ECO:0000259" key="5">
    <source>
        <dbReference type="Pfam" id="PF00171"/>
    </source>
</evidence>
<keyword evidence="1 3" id="KW-0560">Oxidoreductase</keyword>
<dbReference type="CDD" id="cd07097">
    <property type="entry name" value="ALDH_KGSADH-YcbD"/>
    <property type="match status" value="1"/>
</dbReference>
<name>A0ABT3BJP8_9RHOB</name>
<dbReference type="InterPro" id="IPR016160">
    <property type="entry name" value="Ald_DH_CS_CYS"/>
</dbReference>
<dbReference type="EMBL" id="JALIEB010000015">
    <property type="protein sequence ID" value="MCV3273428.1"/>
    <property type="molecule type" value="Genomic_DNA"/>
</dbReference>
<evidence type="ECO:0000313" key="6">
    <source>
        <dbReference type="EMBL" id="MCV3273428.1"/>
    </source>
</evidence>
<feature type="active site" evidence="2">
    <location>
        <position position="235"/>
    </location>
</feature>
<dbReference type="Proteomes" id="UP001208690">
    <property type="component" value="Unassembled WGS sequence"/>
</dbReference>
<evidence type="ECO:0000313" key="7">
    <source>
        <dbReference type="Proteomes" id="UP001208690"/>
    </source>
</evidence>
<evidence type="ECO:0000256" key="2">
    <source>
        <dbReference type="PROSITE-ProRule" id="PRU10007"/>
    </source>
</evidence>
<comment type="similarity">
    <text evidence="3">Belongs to the aldehyde dehydrogenase family.</text>
</comment>
<reference evidence="6 7" key="1">
    <citation type="submission" date="2022-04" db="EMBL/GenBank/DDBJ databases">
        <title>Roseobacter sp. WL0113 is a bacterium isolated from neritic sediment.</title>
        <authorList>
            <person name="Wang L."/>
            <person name="He W."/>
            <person name="Zhang D.-F."/>
        </authorList>
    </citation>
    <scope>NUCLEOTIDE SEQUENCE [LARGE SCALE GENOMIC DNA]</scope>
    <source>
        <strain evidence="6 7">WL0113</strain>
    </source>
</reference>
<dbReference type="PANTHER" id="PTHR11699">
    <property type="entry name" value="ALDEHYDE DEHYDROGENASE-RELATED"/>
    <property type="match status" value="1"/>
</dbReference>
<dbReference type="InterPro" id="IPR016161">
    <property type="entry name" value="Ald_DH/histidinol_DH"/>
</dbReference>
<evidence type="ECO:0000256" key="4">
    <source>
        <dbReference type="SAM" id="MobiDB-lite"/>
    </source>
</evidence>
<feature type="region of interest" description="Disordered" evidence="4">
    <location>
        <begin position="1"/>
        <end position="22"/>
    </location>
</feature>
<protein>
    <submittedName>
        <fullName evidence="6">Aldehyde dehydrogenase family protein</fullName>
    </submittedName>
</protein>
<dbReference type="Gene3D" id="3.40.605.10">
    <property type="entry name" value="Aldehyde Dehydrogenase, Chain A, domain 1"/>
    <property type="match status" value="1"/>
</dbReference>
<dbReference type="InterPro" id="IPR016163">
    <property type="entry name" value="Ald_DH_C"/>
</dbReference>
<dbReference type="Gene3D" id="3.40.309.10">
    <property type="entry name" value="Aldehyde Dehydrogenase, Chain A, domain 2"/>
    <property type="match status" value="1"/>
</dbReference>
<feature type="domain" description="Aldehyde dehydrogenase" evidence="5">
    <location>
        <begin position="5"/>
        <end position="461"/>
    </location>
</feature>
<dbReference type="InterPro" id="IPR016162">
    <property type="entry name" value="Ald_DH_N"/>
</dbReference>
<proteinExistence type="inferred from homology"/>
<comment type="caution">
    <text evidence="6">The sequence shown here is derived from an EMBL/GenBank/DDBJ whole genome shotgun (WGS) entry which is preliminary data.</text>
</comment>
<gene>
    <name evidence="6" type="ORF">MUB52_18505</name>
</gene>